<evidence type="ECO:0000313" key="2">
    <source>
        <dbReference type="EMBL" id="SDJ67711.1"/>
    </source>
</evidence>
<organism evidence="2 3">
    <name type="scientific">Ferrimonas sediminum</name>
    <dbReference type="NCBI Taxonomy" id="718193"/>
    <lineage>
        <taxon>Bacteria</taxon>
        <taxon>Pseudomonadati</taxon>
        <taxon>Pseudomonadota</taxon>
        <taxon>Gammaproteobacteria</taxon>
        <taxon>Alteromonadales</taxon>
        <taxon>Ferrimonadaceae</taxon>
        <taxon>Ferrimonas</taxon>
    </lineage>
</organism>
<protein>
    <submittedName>
        <fullName evidence="2">Plasmid transfer operon, TraF, protein</fullName>
    </submittedName>
</protein>
<keyword evidence="1" id="KW-0732">Signal</keyword>
<evidence type="ECO:0000256" key="1">
    <source>
        <dbReference type="SAM" id="SignalP"/>
    </source>
</evidence>
<gene>
    <name evidence="2" type="ORF">SAMN04488540_111116</name>
</gene>
<proteinExistence type="predicted"/>
<dbReference type="AlphaFoldDB" id="A0A1G8VNT0"/>
<dbReference type="Proteomes" id="UP000199527">
    <property type="component" value="Unassembled WGS sequence"/>
</dbReference>
<dbReference type="InterPro" id="IPR032811">
    <property type="entry name" value="Put_conjugal_transfer"/>
</dbReference>
<reference evidence="3" key="1">
    <citation type="submission" date="2016-10" db="EMBL/GenBank/DDBJ databases">
        <authorList>
            <person name="Varghese N."/>
            <person name="Submissions S."/>
        </authorList>
    </citation>
    <scope>NUCLEOTIDE SEQUENCE [LARGE SCALE GENOMIC DNA]</scope>
    <source>
        <strain evidence="3">DSM 23317</strain>
    </source>
</reference>
<accession>A0A1G8VNT0</accession>
<name>A0A1G8VNT0_9GAMM</name>
<keyword evidence="3" id="KW-1185">Reference proteome</keyword>
<sequence>MKLSVLSLALAAVAAPAVAVVGMDAKSGGAANTGIASGDFTRAPLNPALLTKFKDSDDLYLRLGAGVLAKEYEDALDQVDATQDAIDAFEAKIDAMDPANPPTQADADALIKELQALDDTTLVGEANVDFGVYVPSKSLGFGVTIGGYVVANGDFNYDDADGQLVNDALTSGVFDPDNLKSEGIAHAVAVSELALSFAHQANLPRVGDIAFGLAAKYQRFDSYLYTANINNYDNDDYFDDQYMNDKTAFNMDLGIYKPYGNWSFALVARNLIKQSIKNIDGDKVSLDPTVAGAVAWSQGMFTGTMELDLIEDESFVVEGDAPQLLLARQYARAGMEVDFSHLQLRAGYQTDLSGNYGDLLTVGLGISPWDTISLDLAGQFGDDDERGAMLQLGVKL</sequence>
<dbReference type="EMBL" id="FNEM01000011">
    <property type="protein sequence ID" value="SDJ67711.1"/>
    <property type="molecule type" value="Genomic_DNA"/>
</dbReference>
<evidence type="ECO:0000313" key="3">
    <source>
        <dbReference type="Proteomes" id="UP000199527"/>
    </source>
</evidence>
<feature type="chain" id="PRO_5011781613" evidence="1">
    <location>
        <begin position="20"/>
        <end position="396"/>
    </location>
</feature>
<feature type="signal peptide" evidence="1">
    <location>
        <begin position="1"/>
        <end position="19"/>
    </location>
</feature>
<dbReference type="Pfam" id="PF13729">
    <property type="entry name" value="TraF_2"/>
    <property type="match status" value="1"/>
</dbReference>